<keyword evidence="3 6" id="KW-0812">Transmembrane</keyword>
<accession>A0A8J3G7U7</accession>
<keyword evidence="5 6" id="KW-0472">Membrane</keyword>
<dbReference type="PANTHER" id="PTHR30250:SF26">
    <property type="entry name" value="PSMA PROTEIN"/>
    <property type="match status" value="1"/>
</dbReference>
<protein>
    <recommendedName>
        <fullName evidence="9">Polysaccharide biosynthesis protein</fullName>
    </recommendedName>
</protein>
<dbReference type="InterPro" id="IPR050833">
    <property type="entry name" value="Poly_Biosynth_Transport"/>
</dbReference>
<name>A0A8J3G7U7_9BACT</name>
<dbReference type="GO" id="GO:0005886">
    <property type="term" value="C:plasma membrane"/>
    <property type="evidence" value="ECO:0007669"/>
    <property type="project" value="UniProtKB-SubCell"/>
</dbReference>
<feature type="transmembrane region" description="Helical" evidence="6">
    <location>
        <begin position="12"/>
        <end position="32"/>
    </location>
</feature>
<dbReference type="PANTHER" id="PTHR30250">
    <property type="entry name" value="PST FAMILY PREDICTED COLANIC ACID TRANSPORTER"/>
    <property type="match status" value="1"/>
</dbReference>
<proteinExistence type="predicted"/>
<comment type="subcellular location">
    <subcellularLocation>
        <location evidence="1">Cell membrane</location>
        <topology evidence="1">Multi-pass membrane protein</topology>
    </subcellularLocation>
</comment>
<evidence type="ECO:0000313" key="7">
    <source>
        <dbReference type="EMBL" id="GHB59203.1"/>
    </source>
</evidence>
<evidence type="ECO:0000256" key="6">
    <source>
        <dbReference type="SAM" id="Phobius"/>
    </source>
</evidence>
<evidence type="ECO:0000256" key="5">
    <source>
        <dbReference type="ARBA" id="ARBA00023136"/>
    </source>
</evidence>
<comment type="caution">
    <text evidence="7">The sequence shown here is derived from an EMBL/GenBank/DDBJ whole genome shotgun (WGS) entry which is preliminary data.</text>
</comment>
<dbReference type="EMBL" id="BMXF01000001">
    <property type="protein sequence ID" value="GHB59203.1"/>
    <property type="molecule type" value="Genomic_DNA"/>
</dbReference>
<evidence type="ECO:0000256" key="3">
    <source>
        <dbReference type="ARBA" id="ARBA00022692"/>
    </source>
</evidence>
<feature type="transmembrane region" description="Helical" evidence="6">
    <location>
        <begin position="152"/>
        <end position="173"/>
    </location>
</feature>
<keyword evidence="4 6" id="KW-1133">Transmembrane helix</keyword>
<feature type="transmembrane region" description="Helical" evidence="6">
    <location>
        <begin position="119"/>
        <end position="140"/>
    </location>
</feature>
<organism evidence="7 8">
    <name type="scientific">Persicitalea jodogahamensis</name>
    <dbReference type="NCBI Taxonomy" id="402147"/>
    <lineage>
        <taxon>Bacteria</taxon>
        <taxon>Pseudomonadati</taxon>
        <taxon>Bacteroidota</taxon>
        <taxon>Cytophagia</taxon>
        <taxon>Cytophagales</taxon>
        <taxon>Spirosomataceae</taxon>
        <taxon>Persicitalea</taxon>
    </lineage>
</organism>
<feature type="transmembrane region" description="Helical" evidence="6">
    <location>
        <begin position="338"/>
        <end position="359"/>
    </location>
</feature>
<evidence type="ECO:0000256" key="4">
    <source>
        <dbReference type="ARBA" id="ARBA00022989"/>
    </source>
</evidence>
<feature type="transmembrane region" description="Helical" evidence="6">
    <location>
        <begin position="240"/>
        <end position="262"/>
    </location>
</feature>
<feature type="transmembrane region" description="Helical" evidence="6">
    <location>
        <begin position="422"/>
        <end position="442"/>
    </location>
</feature>
<sequence length="473" mass="52909">MLRWGFVNLLGQIVRVLTSLICIPVLITYMGLELYGLWSWSITILAVIQLSEGGLSAGLLYFYSKERASEKMFDAHLTSSLILLLGSTIIVCFVIFIFSPYLIDSISEVSINLREELSIVLNVGIVLVAQRIVQSLFWAILQAEGRYELYNLLNTTQIVATNFTWIGLAYANTKYLPHYIYGSLLISSIITVSLFLCTIQTFKRYRWVYEGPNLKLFFNYNLAAWGSSVGSAVFTQGDKLIVASILGPVTLGVYVVFTSICIQLNQIVAHVVHPLFPIVSSSYRESETDLSKVISSVSQMFLVNIHLALIGATTLIVFSEEILQYFLKQDFQPIFVSYFSILAGIYGIYSLAVTGYYILMGQGNSVKVMRVTIMSGIGVLASVYILGSYIGLLGVVLGNAVYLLILKLLYDGMKSIYGDMKSWIFYVAKPLILLSLFVVSVFLLDLTLVSKLILFSIISLFLIFTFIKNYRNI</sequence>
<feature type="transmembrane region" description="Helical" evidence="6">
    <location>
        <begin position="75"/>
        <end position="99"/>
    </location>
</feature>
<evidence type="ECO:0008006" key="9">
    <source>
        <dbReference type="Google" id="ProtNLM"/>
    </source>
</evidence>
<dbReference type="RefSeq" id="WP_189563336.1">
    <property type="nucleotide sequence ID" value="NZ_BMXF01000001.1"/>
</dbReference>
<keyword evidence="2" id="KW-1003">Cell membrane</keyword>
<dbReference type="Proteomes" id="UP000598271">
    <property type="component" value="Unassembled WGS sequence"/>
</dbReference>
<evidence type="ECO:0000313" key="8">
    <source>
        <dbReference type="Proteomes" id="UP000598271"/>
    </source>
</evidence>
<evidence type="ECO:0000256" key="1">
    <source>
        <dbReference type="ARBA" id="ARBA00004651"/>
    </source>
</evidence>
<dbReference type="AlphaFoldDB" id="A0A8J3G7U7"/>
<feature type="transmembrane region" description="Helical" evidence="6">
    <location>
        <begin position="448"/>
        <end position="467"/>
    </location>
</feature>
<feature type="transmembrane region" description="Helical" evidence="6">
    <location>
        <begin position="38"/>
        <end position="63"/>
    </location>
</feature>
<dbReference type="Pfam" id="PF13440">
    <property type="entry name" value="Polysacc_synt_3"/>
    <property type="match status" value="1"/>
</dbReference>
<reference evidence="7 8" key="1">
    <citation type="journal article" date="2014" name="Int. J. Syst. Evol. Microbiol.">
        <title>Complete genome sequence of Corynebacterium casei LMG S-19264T (=DSM 44701T), isolated from a smear-ripened cheese.</title>
        <authorList>
            <consortium name="US DOE Joint Genome Institute (JGI-PGF)"/>
            <person name="Walter F."/>
            <person name="Albersmeier A."/>
            <person name="Kalinowski J."/>
            <person name="Ruckert C."/>
        </authorList>
    </citation>
    <scope>NUCLEOTIDE SEQUENCE [LARGE SCALE GENOMIC DNA]</scope>
    <source>
        <strain evidence="7 8">KCTC 12866</strain>
    </source>
</reference>
<keyword evidence="8" id="KW-1185">Reference proteome</keyword>
<gene>
    <name evidence="7" type="ORF">GCM10007390_11080</name>
</gene>
<feature type="transmembrane region" description="Helical" evidence="6">
    <location>
        <begin position="301"/>
        <end position="318"/>
    </location>
</feature>
<feature type="transmembrane region" description="Helical" evidence="6">
    <location>
        <begin position="179"/>
        <end position="202"/>
    </location>
</feature>
<feature type="transmembrane region" description="Helical" evidence="6">
    <location>
        <begin position="214"/>
        <end position="234"/>
    </location>
</feature>
<evidence type="ECO:0000256" key="2">
    <source>
        <dbReference type="ARBA" id="ARBA00022475"/>
    </source>
</evidence>